<keyword evidence="3" id="KW-1185">Reference proteome</keyword>
<name>A0ABS9BUQ2_9BACT</name>
<dbReference type="PROSITE" id="PS51257">
    <property type="entry name" value="PROKAR_LIPOPROTEIN"/>
    <property type="match status" value="1"/>
</dbReference>
<dbReference type="RefSeq" id="WP_234861728.1">
    <property type="nucleotide sequence ID" value="NZ_JAKEVZ010000008.1"/>
</dbReference>
<evidence type="ECO:0000313" key="2">
    <source>
        <dbReference type="EMBL" id="MCF1751781.1"/>
    </source>
</evidence>
<reference evidence="2 3" key="1">
    <citation type="submission" date="2022-01" db="EMBL/GenBank/DDBJ databases">
        <title>Mariniradius saccharolyticus sp. nov., isolated from sediment of a river.</title>
        <authorList>
            <person name="Liu H."/>
        </authorList>
    </citation>
    <scope>NUCLEOTIDE SEQUENCE [LARGE SCALE GENOMIC DNA]</scope>
    <source>
        <strain evidence="2 3">RY-2</strain>
    </source>
</reference>
<dbReference type="EMBL" id="JAKEVZ010000008">
    <property type="protein sequence ID" value="MCF1751781.1"/>
    <property type="molecule type" value="Genomic_DNA"/>
</dbReference>
<protein>
    <submittedName>
        <fullName evidence="2">Uncharacterized protein</fullName>
    </submittedName>
</protein>
<feature type="signal peptide" evidence="1">
    <location>
        <begin position="1"/>
        <end position="26"/>
    </location>
</feature>
<gene>
    <name evidence="2" type="ORF">L0U89_11940</name>
</gene>
<feature type="chain" id="PRO_5045797774" evidence="1">
    <location>
        <begin position="27"/>
        <end position="256"/>
    </location>
</feature>
<accession>A0ABS9BUQ2</accession>
<evidence type="ECO:0000313" key="3">
    <source>
        <dbReference type="Proteomes" id="UP001201449"/>
    </source>
</evidence>
<keyword evidence="1" id="KW-0732">Signal</keyword>
<sequence length="256" mass="28066">MKTLNFQKNGTAICLVLMLLFASCQTEEPNHVSVVEKDSIVTAEAELTDPTARINPSAVFPVTAHLFGKSTADWAEIFGKTVISLDCESVNANGLLPLADKVVAPFGSLGSAPAEYTISKDTYVFLSPLFMFNDYPCPAEFEWEPAEGQSIEDFLEQTAKGIIDPFESVTVIIDGREIESIEKYRQNTGVFIFTGNPELAQCFDPCVTGSPQQGLMDGYFMMLKKLGPGKHTIVVKGELPAEDFQYEDTIIINVSK</sequence>
<organism evidence="2 3">
    <name type="scientific">Mariniradius sediminis</name>
    <dbReference type="NCBI Taxonomy" id="2909237"/>
    <lineage>
        <taxon>Bacteria</taxon>
        <taxon>Pseudomonadati</taxon>
        <taxon>Bacteroidota</taxon>
        <taxon>Cytophagia</taxon>
        <taxon>Cytophagales</taxon>
        <taxon>Cyclobacteriaceae</taxon>
        <taxon>Mariniradius</taxon>
    </lineage>
</organism>
<comment type="caution">
    <text evidence="2">The sequence shown here is derived from an EMBL/GenBank/DDBJ whole genome shotgun (WGS) entry which is preliminary data.</text>
</comment>
<evidence type="ECO:0000256" key="1">
    <source>
        <dbReference type="SAM" id="SignalP"/>
    </source>
</evidence>
<proteinExistence type="predicted"/>
<dbReference type="Proteomes" id="UP001201449">
    <property type="component" value="Unassembled WGS sequence"/>
</dbReference>